<dbReference type="Proteomes" id="UP001595613">
    <property type="component" value="Unassembled WGS sequence"/>
</dbReference>
<evidence type="ECO:0000313" key="12">
    <source>
        <dbReference type="Proteomes" id="UP001595613"/>
    </source>
</evidence>
<comment type="similarity">
    <text evidence="9">Belongs to the H(+)-translocating pyrophosphatase (TC 3.A.10) family. K(+)-insensitive subfamily.</text>
</comment>
<evidence type="ECO:0000256" key="9">
    <source>
        <dbReference type="HAMAP-Rule" id="MF_01129"/>
    </source>
</evidence>
<keyword evidence="3 9" id="KW-0812">Transmembrane</keyword>
<dbReference type="NCBIfam" id="TIGR01104">
    <property type="entry name" value="V_PPase"/>
    <property type="match status" value="1"/>
</dbReference>
<feature type="transmembrane region" description="Helical" evidence="9">
    <location>
        <begin position="55"/>
        <end position="73"/>
    </location>
</feature>
<evidence type="ECO:0000256" key="5">
    <source>
        <dbReference type="ARBA" id="ARBA00022967"/>
    </source>
</evidence>
<evidence type="ECO:0000256" key="1">
    <source>
        <dbReference type="ARBA" id="ARBA00004127"/>
    </source>
</evidence>
<keyword evidence="7 9" id="KW-0406">Ion transport</keyword>
<feature type="transmembrane region" description="Helical" evidence="9">
    <location>
        <begin position="409"/>
        <end position="430"/>
    </location>
</feature>
<feature type="transmembrane region" description="Helical" evidence="9">
    <location>
        <begin position="511"/>
        <end position="529"/>
    </location>
</feature>
<evidence type="ECO:0000256" key="3">
    <source>
        <dbReference type="ARBA" id="ARBA00022692"/>
    </source>
</evidence>
<feature type="transmembrane region" description="Helical" evidence="9">
    <location>
        <begin position="607"/>
        <end position="626"/>
    </location>
</feature>
<comment type="catalytic activity">
    <reaction evidence="9">
        <text>diphosphate + H2O + H(+)(in) = 2 phosphate + 2 H(+)(out)</text>
        <dbReference type="Rhea" id="RHEA:13973"/>
        <dbReference type="ChEBI" id="CHEBI:15377"/>
        <dbReference type="ChEBI" id="CHEBI:15378"/>
        <dbReference type="ChEBI" id="CHEBI:33019"/>
        <dbReference type="ChEBI" id="CHEBI:43474"/>
        <dbReference type="EC" id="7.1.3.1"/>
    </reaction>
</comment>
<dbReference type="NCBIfam" id="NF001960">
    <property type="entry name" value="PRK00733.3-5"/>
    <property type="match status" value="1"/>
</dbReference>
<keyword evidence="9" id="KW-1003">Cell membrane</keyword>
<evidence type="ECO:0000256" key="10">
    <source>
        <dbReference type="SAM" id="MobiDB-lite"/>
    </source>
</evidence>
<sequence length="705" mass="72404">MDLALWLIVLCGGLSIVYGVLTTQGLMKADAGSARMQEISAAVREGASAYLRRQYTTIAVVGVVILIAAWLLLGVYAAIGFLIGAVLSGAAGFIGMNVSVRANVRVAQAAVGSLGKGLDLAFKSGAVTGMLVAGLGLLGVTLYFIVLTRFVGLAFNDRDVIDSLVALGFGASLISIFARLGGGIFTKGADVGGDMVGKVEAGIPEDDPRNPATIADNVGDNVGDCAGMAADLFETYVVTIVATMVLAAIILPEAYRLIGMVLPLAIGGACVVTSIIGTYFVKLGADNNIMGALYKGVVASGVLSLVALLPVLWLLFGDMNAVIDTADKSFTPWHLFWCGAVGLVITGLIIVITEYYTGTGRRPVNSIAEASVTGHGTNVIQGLAVSLESTALPALVIIAGIIVTYSLAGLFGIAVAVATMLALAGMIVALDAFGPVTDNAGGIAEMAGLDASVRQNTDALDAVGNTTKAVTKGYAIGSAGLGALVLFAAYTEDLKHYFADLAVSFDLANPYVVVGLLFGGLLPFLFGGMSMTAVGRAAQAVVVEVRRQFKEKPGIMEGTEKPDYGRAVDMLTKAAIKEMVVPSLLPVLSPIVVYVVILWIAGQANAFSSLGAMLMGVIVTGLYVAISMTAGGGAWDNAKKSFEDGFTDSQGVTHQKGSEAHKASVTGDTVGDPYKDTAGPAVNPMIKITNIVALLLLAVLARMGG</sequence>
<evidence type="ECO:0000256" key="6">
    <source>
        <dbReference type="ARBA" id="ARBA00022989"/>
    </source>
</evidence>
<gene>
    <name evidence="9" type="primary">hppA</name>
    <name evidence="11" type="ORF">ACFOOL_04990</name>
</gene>
<dbReference type="EMBL" id="JBHRYD010000001">
    <property type="protein sequence ID" value="MFC3704107.1"/>
    <property type="molecule type" value="Genomic_DNA"/>
</dbReference>
<dbReference type="InterPro" id="IPR004131">
    <property type="entry name" value="PPase-energised_H-pump"/>
</dbReference>
<dbReference type="NCBIfam" id="NF001951">
    <property type="entry name" value="PRK00733.1-2"/>
    <property type="match status" value="1"/>
</dbReference>
<name>A0ABV7WYV8_9HYPH</name>
<feature type="transmembrane region" description="Helical" evidence="9">
    <location>
        <begin position="257"/>
        <end position="281"/>
    </location>
</feature>
<feature type="site" description="Determinant of potassium independence" evidence="9">
    <location>
        <position position="468"/>
    </location>
</feature>
<comment type="caution">
    <text evidence="9">Lacks conserved residue(s) required for the propagation of feature annotation.</text>
</comment>
<evidence type="ECO:0000256" key="4">
    <source>
        <dbReference type="ARBA" id="ARBA00022842"/>
    </source>
</evidence>
<comment type="function">
    <text evidence="9">Proton pump that utilizes the energy of pyrophosphate hydrolysis as the driving force for proton movement across the membrane. Generates a proton motive force.</text>
</comment>
<comment type="subunit">
    <text evidence="9">Homodimer.</text>
</comment>
<comment type="caution">
    <text evidence="11">The sequence shown here is derived from an EMBL/GenBank/DDBJ whole genome shotgun (WGS) entry which is preliminary data.</text>
</comment>
<keyword evidence="8 9" id="KW-0472">Membrane</keyword>
<evidence type="ECO:0000256" key="2">
    <source>
        <dbReference type="ARBA" id="ARBA00022448"/>
    </source>
</evidence>
<feature type="transmembrane region" description="Helical" evidence="9">
    <location>
        <begin position="473"/>
        <end position="491"/>
    </location>
</feature>
<dbReference type="EC" id="7.1.3.1" evidence="9"/>
<keyword evidence="5 9" id="KW-1278">Translocase</keyword>
<feature type="transmembrane region" description="Helical" evidence="9">
    <location>
        <begin position="165"/>
        <end position="185"/>
    </location>
</feature>
<accession>A0ABV7WYV8</accession>
<evidence type="ECO:0000313" key="11">
    <source>
        <dbReference type="EMBL" id="MFC3704107.1"/>
    </source>
</evidence>
<protein>
    <recommendedName>
        <fullName evidence="9">K(+)-insensitive pyrophosphate-energized proton pump</fullName>
        <ecNumber evidence="9">7.1.3.1</ecNumber>
    </recommendedName>
    <alternativeName>
        <fullName evidence="9">Membrane-bound proton-translocating pyrophosphatase</fullName>
    </alternativeName>
    <alternativeName>
        <fullName evidence="9">Pyrophosphate-energized inorganic pyrophosphatase</fullName>
        <shortName evidence="9">H(+)-PPase</shortName>
    </alternativeName>
</protein>
<feature type="transmembrane region" description="Helical" evidence="9">
    <location>
        <begin position="580"/>
        <end position="601"/>
    </location>
</feature>
<dbReference type="Pfam" id="PF03030">
    <property type="entry name" value="H_PPase"/>
    <property type="match status" value="1"/>
</dbReference>
<evidence type="ECO:0000256" key="8">
    <source>
        <dbReference type="ARBA" id="ARBA00023136"/>
    </source>
</evidence>
<keyword evidence="4 9" id="KW-0460">Magnesium</keyword>
<dbReference type="GO" id="GO:0004427">
    <property type="term" value="F:inorganic diphosphate phosphatase activity"/>
    <property type="evidence" value="ECO:0007669"/>
    <property type="project" value="UniProtKB-EC"/>
</dbReference>
<organism evidence="11 12">
    <name type="scientific">Devosia honganensis</name>
    <dbReference type="NCBI Taxonomy" id="1610527"/>
    <lineage>
        <taxon>Bacteria</taxon>
        <taxon>Pseudomonadati</taxon>
        <taxon>Pseudomonadota</taxon>
        <taxon>Alphaproteobacteria</taxon>
        <taxon>Hyphomicrobiales</taxon>
        <taxon>Devosiaceae</taxon>
        <taxon>Devosia</taxon>
    </lineage>
</organism>
<feature type="transmembrane region" description="Helical" evidence="9">
    <location>
        <begin position="79"/>
        <end position="100"/>
    </location>
</feature>
<proteinExistence type="inferred from homology"/>
<keyword evidence="2 9" id="KW-0813">Transport</keyword>
<dbReference type="PANTHER" id="PTHR31998">
    <property type="entry name" value="K(+)-INSENSITIVE PYROPHOSPHATE-ENERGIZED PROTON PUMP"/>
    <property type="match status" value="1"/>
</dbReference>
<feature type="region of interest" description="Disordered" evidence="10">
    <location>
        <begin position="650"/>
        <end position="671"/>
    </location>
</feature>
<feature type="transmembrane region" description="Helical" evidence="9">
    <location>
        <begin position="334"/>
        <end position="357"/>
    </location>
</feature>
<reference evidence="12" key="1">
    <citation type="journal article" date="2019" name="Int. J. Syst. Evol. Microbiol.">
        <title>The Global Catalogue of Microorganisms (GCM) 10K type strain sequencing project: providing services to taxonomists for standard genome sequencing and annotation.</title>
        <authorList>
            <consortium name="The Broad Institute Genomics Platform"/>
            <consortium name="The Broad Institute Genome Sequencing Center for Infectious Disease"/>
            <person name="Wu L."/>
            <person name="Ma J."/>
        </authorList>
    </citation>
    <scope>NUCLEOTIDE SEQUENCE [LARGE SCALE GENOMIC DNA]</scope>
    <source>
        <strain evidence="12">KCTC 42281</strain>
    </source>
</reference>
<keyword evidence="11" id="KW-0378">Hydrolase</keyword>
<feature type="transmembrane region" description="Helical" evidence="9">
    <location>
        <begin position="6"/>
        <end position="27"/>
    </location>
</feature>
<dbReference type="PIRSF" id="PIRSF001265">
    <property type="entry name" value="H+-PPase"/>
    <property type="match status" value="1"/>
</dbReference>
<keyword evidence="12" id="KW-1185">Reference proteome</keyword>
<dbReference type="HAMAP" id="MF_01129">
    <property type="entry name" value="PPase_energized_pump"/>
    <property type="match status" value="1"/>
</dbReference>
<evidence type="ECO:0000256" key="7">
    <source>
        <dbReference type="ARBA" id="ARBA00023065"/>
    </source>
</evidence>
<keyword evidence="9" id="KW-0375">Hydrogen ion transport</keyword>
<feature type="transmembrane region" description="Helical" evidence="9">
    <location>
        <begin position="293"/>
        <end position="314"/>
    </location>
</feature>
<comment type="cofactor">
    <cofactor evidence="9">
        <name>Mg(2+)</name>
        <dbReference type="ChEBI" id="CHEBI:18420"/>
    </cofactor>
</comment>
<dbReference type="RefSeq" id="WP_380095433.1">
    <property type="nucleotide sequence ID" value="NZ_JBHRYD010000001.1"/>
</dbReference>
<feature type="transmembrane region" description="Helical" evidence="9">
    <location>
        <begin position="233"/>
        <end position="251"/>
    </location>
</feature>
<keyword evidence="6 9" id="KW-1133">Transmembrane helix</keyword>
<feature type="transmembrane region" description="Helical" evidence="9">
    <location>
        <begin position="120"/>
        <end position="145"/>
    </location>
</feature>
<comment type="subcellular location">
    <subcellularLocation>
        <location evidence="9">Cell membrane</location>
        <topology evidence="9">Multi-pass membrane protein</topology>
    </subcellularLocation>
    <subcellularLocation>
        <location evidence="1">Endomembrane system</location>
        <topology evidence="1">Multi-pass membrane protein</topology>
    </subcellularLocation>
</comment>
<feature type="transmembrane region" description="Helical" evidence="9">
    <location>
        <begin position="378"/>
        <end position="403"/>
    </location>
</feature>